<evidence type="ECO:0000259" key="3">
    <source>
        <dbReference type="PROSITE" id="PS50093"/>
    </source>
</evidence>
<dbReference type="Gene3D" id="2.60.40.10">
    <property type="entry name" value="Immunoglobulins"/>
    <property type="match status" value="1"/>
</dbReference>
<dbReference type="EMBL" id="BJYY01000001">
    <property type="protein sequence ID" value="GEO32805.1"/>
    <property type="molecule type" value="Genomic_DNA"/>
</dbReference>
<dbReference type="Pfam" id="PF00801">
    <property type="entry name" value="PKD"/>
    <property type="match status" value="1"/>
</dbReference>
<dbReference type="GO" id="GO:0005975">
    <property type="term" value="P:carbohydrate metabolic process"/>
    <property type="evidence" value="ECO:0007669"/>
    <property type="project" value="UniProtKB-ARBA"/>
</dbReference>
<dbReference type="Proteomes" id="UP000321181">
    <property type="component" value="Unassembled WGS sequence"/>
</dbReference>
<proteinExistence type="predicted"/>
<dbReference type="PROSITE" id="PS50093">
    <property type="entry name" value="PKD"/>
    <property type="match status" value="1"/>
</dbReference>
<name>A0A512D8S9_9CELL</name>
<dbReference type="RefSeq" id="WP_186816386.1">
    <property type="nucleotide sequence ID" value="NZ_BAAARM010000001.1"/>
</dbReference>
<gene>
    <name evidence="4" type="ORF">CAE01nite_05300</name>
</gene>
<feature type="region of interest" description="Disordered" evidence="1">
    <location>
        <begin position="47"/>
        <end position="69"/>
    </location>
</feature>
<evidence type="ECO:0000256" key="1">
    <source>
        <dbReference type="SAM" id="MobiDB-lite"/>
    </source>
</evidence>
<dbReference type="InterPro" id="IPR035986">
    <property type="entry name" value="PKD_dom_sf"/>
</dbReference>
<dbReference type="InterPro" id="IPR013783">
    <property type="entry name" value="Ig-like_fold"/>
</dbReference>
<dbReference type="InterPro" id="IPR000601">
    <property type="entry name" value="PKD_dom"/>
</dbReference>
<reference evidence="4 5" key="1">
    <citation type="submission" date="2019-07" db="EMBL/GenBank/DDBJ databases">
        <title>Whole genome shotgun sequence of Cellulomonas aerilata NBRC 106308.</title>
        <authorList>
            <person name="Hosoyama A."/>
            <person name="Uohara A."/>
            <person name="Ohji S."/>
            <person name="Ichikawa N."/>
        </authorList>
    </citation>
    <scope>NUCLEOTIDE SEQUENCE [LARGE SCALE GENOMIC DNA]</scope>
    <source>
        <strain evidence="4 5">NBRC 106308</strain>
    </source>
</reference>
<feature type="compositionally biased region" description="Low complexity" evidence="1">
    <location>
        <begin position="53"/>
        <end position="69"/>
    </location>
</feature>
<protein>
    <recommendedName>
        <fullName evidence="3">PKD domain-containing protein</fullName>
    </recommendedName>
</protein>
<dbReference type="AlphaFoldDB" id="A0A512D8S9"/>
<organism evidence="4 5">
    <name type="scientific">Cellulomonas aerilata</name>
    <dbReference type="NCBI Taxonomy" id="515326"/>
    <lineage>
        <taxon>Bacteria</taxon>
        <taxon>Bacillati</taxon>
        <taxon>Actinomycetota</taxon>
        <taxon>Actinomycetes</taxon>
        <taxon>Micrococcales</taxon>
        <taxon>Cellulomonadaceae</taxon>
        <taxon>Cellulomonas</taxon>
    </lineage>
</organism>
<feature type="chain" id="PRO_5021817650" description="PKD domain-containing protein" evidence="2">
    <location>
        <begin position="28"/>
        <end position="295"/>
    </location>
</feature>
<feature type="signal peptide" evidence="2">
    <location>
        <begin position="1"/>
        <end position="27"/>
    </location>
</feature>
<evidence type="ECO:0000313" key="4">
    <source>
        <dbReference type="EMBL" id="GEO32805.1"/>
    </source>
</evidence>
<keyword evidence="2" id="KW-0732">Signal</keyword>
<dbReference type="SUPFAM" id="SSF49299">
    <property type="entry name" value="PKD domain"/>
    <property type="match status" value="1"/>
</dbReference>
<evidence type="ECO:0000313" key="5">
    <source>
        <dbReference type="Proteomes" id="UP000321181"/>
    </source>
</evidence>
<comment type="caution">
    <text evidence="4">The sequence shown here is derived from an EMBL/GenBank/DDBJ whole genome shotgun (WGS) entry which is preliminary data.</text>
</comment>
<keyword evidence="5" id="KW-1185">Reference proteome</keyword>
<feature type="domain" description="PKD" evidence="3">
    <location>
        <begin position="205"/>
        <end position="251"/>
    </location>
</feature>
<sequence length="295" mass="30864">MTNSLRLAVKVVAASAATLLLASPAAALTGDDNWRAKTDRDAYLVGGTRAAPSNQDSGSSGRSNSASSAEFRRTPISLCSPGKELGTLPRLGVDCPASSALVITVDCEPDSVSVDPLFRRSPDPFTADGWGEWEMVDNGCLSVADIGAAVAQEFRRLPLTPSTLSVQPPSGWTLVNADTIAFADDDDTQTLLTTVLGLGVTIRATPDTFTWSFGDGSPELTTSDPGRPWPDHTVAHRYTSEGMHAISLTTTWAGTFQVAGSSTWAPVDGTATTTSTSPPLTVYEARSRLVSESAG</sequence>
<evidence type="ECO:0000256" key="2">
    <source>
        <dbReference type="SAM" id="SignalP"/>
    </source>
</evidence>
<accession>A0A512D8S9</accession>